<gene>
    <name evidence="2" type="ORF">MAMP_00414</name>
</gene>
<dbReference type="Gene3D" id="3.30.700.10">
    <property type="entry name" value="Glycoprotein, Type 4 Pilin"/>
    <property type="match status" value="1"/>
</dbReference>
<comment type="caution">
    <text evidence="2">The sequence shown here is derived from an EMBL/GenBank/DDBJ whole genome shotgun (WGS) entry which is preliminary data.</text>
</comment>
<dbReference type="EMBL" id="AFIG01000002">
    <property type="protein sequence ID" value="EGL53978.1"/>
    <property type="molecule type" value="Genomic_DNA"/>
</dbReference>
<protein>
    <submittedName>
        <fullName evidence="2">Uncharacterized protein</fullName>
    </submittedName>
</protein>
<sequence>MEKINNQAGFTLIELMISMLIVSVLIVPFVYQKQVKYKEELDAITLSEIQDIGTSAQNYAAEQNLSWPDEENQCSSAISLMKNEGYLSGLSDNSVFDTAYKTTCTSSPGSRFSVEVDTKTTSQAEIIASYLASSVVTGKTVSYSIPLPSSIPALEHLLPRDGSRPMTGDLDLGDNNIVNINDATAKGDIEADRIITTKILDKDDPDYYIDLNNSSHMNNVSMDVASLENSYVLGDACKTKQIGTTINGELLTCVSGVWTRGGSSVQLKASTASHGQVVKPIDGFTPDQCVISLSGVPYKNDGGYKRSRHFSHYYNLRADGWQVMAGVRDISDNRLRHTSAVIQYSLVCSS</sequence>
<dbReference type="NCBIfam" id="TIGR02532">
    <property type="entry name" value="IV_pilin_GFxxxE"/>
    <property type="match status" value="1"/>
</dbReference>
<dbReference type="RefSeq" id="WP_007146226.1">
    <property type="nucleotide sequence ID" value="NZ_AFIG01000002.1"/>
</dbReference>
<dbReference type="SUPFAM" id="SSF54523">
    <property type="entry name" value="Pili subunits"/>
    <property type="match status" value="1"/>
</dbReference>
<keyword evidence="1" id="KW-0812">Transmembrane</keyword>
<dbReference type="OrthoDB" id="7220054at2"/>
<feature type="transmembrane region" description="Helical" evidence="1">
    <location>
        <begin position="12"/>
        <end position="31"/>
    </location>
</feature>
<evidence type="ECO:0000256" key="1">
    <source>
        <dbReference type="SAM" id="Phobius"/>
    </source>
</evidence>
<dbReference type="Pfam" id="PF07963">
    <property type="entry name" value="N_methyl"/>
    <property type="match status" value="1"/>
</dbReference>
<keyword evidence="1" id="KW-1133">Transmembrane helix</keyword>
<keyword evidence="3" id="KW-1185">Reference proteome</keyword>
<dbReference type="Proteomes" id="UP000003544">
    <property type="component" value="Unassembled WGS sequence"/>
</dbReference>
<reference evidence="2 3" key="1">
    <citation type="journal article" date="2011" name="J. Bacteriol.">
        <title>Draft genome sequence of Methylophaga aminisulfidivorans MP T.</title>
        <authorList>
            <person name="Han G.H."/>
            <person name="Kim W."/>
            <person name="Chun J."/>
            <person name="Kim S.W."/>
        </authorList>
    </citation>
    <scope>NUCLEOTIDE SEQUENCE [LARGE SCALE GENOMIC DNA]</scope>
    <source>
        <strain evidence="3">MP(T)</strain>
    </source>
</reference>
<proteinExistence type="predicted"/>
<organism evidence="2 3">
    <name type="scientific">Methylophaga aminisulfidivorans MP</name>
    <dbReference type="NCBI Taxonomy" id="1026882"/>
    <lineage>
        <taxon>Bacteria</taxon>
        <taxon>Pseudomonadati</taxon>
        <taxon>Pseudomonadota</taxon>
        <taxon>Gammaproteobacteria</taxon>
        <taxon>Thiotrichales</taxon>
        <taxon>Piscirickettsiaceae</taxon>
        <taxon>Methylophaga</taxon>
    </lineage>
</organism>
<dbReference type="InterPro" id="IPR045584">
    <property type="entry name" value="Pilin-like"/>
</dbReference>
<evidence type="ECO:0000313" key="3">
    <source>
        <dbReference type="Proteomes" id="UP000003544"/>
    </source>
</evidence>
<accession>F5T0X9</accession>
<dbReference type="AlphaFoldDB" id="F5T0X9"/>
<name>F5T0X9_9GAMM</name>
<dbReference type="STRING" id="1026882.MAMP_00414"/>
<evidence type="ECO:0000313" key="2">
    <source>
        <dbReference type="EMBL" id="EGL53978.1"/>
    </source>
</evidence>
<keyword evidence="1" id="KW-0472">Membrane</keyword>
<dbReference type="InterPro" id="IPR012902">
    <property type="entry name" value="N_methyl_site"/>
</dbReference>